<keyword evidence="2" id="KW-0472">Membrane</keyword>
<evidence type="ECO:0000256" key="1">
    <source>
        <dbReference type="ARBA" id="ARBA00006889"/>
    </source>
</evidence>
<accession>A0ABU1GU77</accession>
<evidence type="ECO:0000256" key="2">
    <source>
        <dbReference type="PIRNR" id="PIRNR036893"/>
    </source>
</evidence>
<proteinExistence type="inferred from homology"/>
<evidence type="ECO:0000313" key="5">
    <source>
        <dbReference type="Proteomes" id="UP001269375"/>
    </source>
</evidence>
<dbReference type="InterPro" id="IPR012674">
    <property type="entry name" value="Calycin"/>
</dbReference>
<name>A0ABU1GU77_9GAMM</name>
<protein>
    <recommendedName>
        <fullName evidence="2">Outer membrane lipoprotein Blc</fullName>
    </recommendedName>
</protein>
<dbReference type="SUPFAM" id="SSF50814">
    <property type="entry name" value="Lipocalins"/>
    <property type="match status" value="1"/>
</dbReference>
<evidence type="ECO:0000313" key="4">
    <source>
        <dbReference type="EMBL" id="MDR5895589.1"/>
    </source>
</evidence>
<feature type="domain" description="Lipocalin/cytosolic fatty-acid binding" evidence="3">
    <location>
        <begin position="33"/>
        <end position="172"/>
    </location>
</feature>
<dbReference type="InterPro" id="IPR000566">
    <property type="entry name" value="Lipocln_cytosolic_FA-bd_dom"/>
</dbReference>
<dbReference type="EMBL" id="JARWAO010000002">
    <property type="protein sequence ID" value="MDR5895589.1"/>
    <property type="molecule type" value="Genomic_DNA"/>
</dbReference>
<dbReference type="Proteomes" id="UP001269375">
    <property type="component" value="Unassembled WGS sequence"/>
</dbReference>
<evidence type="ECO:0000259" key="3">
    <source>
        <dbReference type="Pfam" id="PF08212"/>
    </source>
</evidence>
<sequence>MRAADIRANVRALWAALGGDPGIAKGSKAVEQLDLARYQGTWYEIARLNHPFERRLSNVTATYTPRDDGGVDVLNRGFDLVRRQWRSAKGVAYPAGRNTPAGRLKVSFFWRFFAGYNIIYLDAHYDHAIIVGPNRRYLWVLSRSPFISDTVFKELTHWLTRQGLPAGDLYRVHHDGFLFDPQV</sequence>
<comment type="similarity">
    <text evidence="1 2">Belongs to the calycin superfamily. Lipocalin family.</text>
</comment>
<keyword evidence="2" id="KW-0998">Cell outer membrane</keyword>
<dbReference type="InterPro" id="IPR047202">
    <property type="entry name" value="Lipocalin_Blc-like_dom"/>
</dbReference>
<dbReference type="RefSeq" id="WP_251591811.1">
    <property type="nucleotide sequence ID" value="NZ_JAMLJI010000001.1"/>
</dbReference>
<dbReference type="PRINTS" id="PR01171">
    <property type="entry name" value="BCTLIPOCALIN"/>
</dbReference>
<keyword evidence="2" id="KW-0446">Lipid-binding</keyword>
<comment type="caution">
    <text evidence="4">The sequence shown here is derived from an EMBL/GenBank/DDBJ whole genome shotgun (WGS) entry which is preliminary data.</text>
</comment>
<dbReference type="InterPro" id="IPR022272">
    <property type="entry name" value="Lipocalin_CS"/>
</dbReference>
<gene>
    <name evidence="4" type="ORF">QC825_05835</name>
</gene>
<dbReference type="PROSITE" id="PS00213">
    <property type="entry name" value="LIPOCALIN"/>
    <property type="match status" value="1"/>
</dbReference>
<dbReference type="Pfam" id="PF08212">
    <property type="entry name" value="Lipocalin_2"/>
    <property type="match status" value="1"/>
</dbReference>
<keyword evidence="5" id="KW-1185">Reference proteome</keyword>
<keyword evidence="2" id="KW-0449">Lipoprotein</keyword>
<dbReference type="InterPro" id="IPR002446">
    <property type="entry name" value="Lipocalin_bac"/>
</dbReference>
<dbReference type="PIRSF" id="PIRSF036893">
    <property type="entry name" value="Lipocalin_ApoD"/>
    <property type="match status" value="1"/>
</dbReference>
<comment type="subcellular location">
    <subcellularLocation>
        <location evidence="2">Cell outer membrane</location>
    </subcellularLocation>
</comment>
<dbReference type="InterPro" id="IPR022271">
    <property type="entry name" value="Lipocalin_ApoD"/>
</dbReference>
<organism evidence="4 5">
    <name type="scientific">Larsenimonas suaedae</name>
    <dbReference type="NCBI Taxonomy" id="1851019"/>
    <lineage>
        <taxon>Bacteria</taxon>
        <taxon>Pseudomonadati</taxon>
        <taxon>Pseudomonadota</taxon>
        <taxon>Gammaproteobacteria</taxon>
        <taxon>Oceanospirillales</taxon>
        <taxon>Halomonadaceae</taxon>
        <taxon>Larsenimonas</taxon>
    </lineage>
</organism>
<dbReference type="PANTHER" id="PTHR10612:SF34">
    <property type="entry name" value="APOLIPOPROTEIN D"/>
    <property type="match status" value="1"/>
</dbReference>
<reference evidence="4 5" key="1">
    <citation type="submission" date="2023-04" db="EMBL/GenBank/DDBJ databases">
        <title>A long-awaited taxogenomic arrangement of the family Halomonadaceae.</title>
        <authorList>
            <person name="De La Haba R."/>
            <person name="Chuvochina M."/>
            <person name="Wittouck S."/>
            <person name="Arahal D.R."/>
            <person name="Sanchez-Porro C."/>
            <person name="Hugenholtz P."/>
            <person name="Ventosa A."/>
        </authorList>
    </citation>
    <scope>NUCLEOTIDE SEQUENCE [LARGE SCALE GENOMIC DNA]</scope>
    <source>
        <strain evidence="4 5">DSM 22428</strain>
    </source>
</reference>
<dbReference type="CDD" id="cd19438">
    <property type="entry name" value="lipocalin_Blc-like"/>
    <property type="match status" value="1"/>
</dbReference>
<dbReference type="Gene3D" id="2.40.128.20">
    <property type="match status" value="1"/>
</dbReference>
<comment type="function">
    <text evidence="2">Involved in the storage or transport of lipids necessary for membrane maintenance under stressful conditions. Displays a binding preference for lysophospholipids.</text>
</comment>
<comment type="subunit">
    <text evidence="2">Homodimer.</text>
</comment>
<dbReference type="PANTHER" id="PTHR10612">
    <property type="entry name" value="APOLIPOPROTEIN D"/>
    <property type="match status" value="1"/>
</dbReference>